<reference evidence="3" key="1">
    <citation type="submission" date="2023-04" db="EMBL/GenBank/DDBJ databases">
        <title>Characterization and genome study of newly isolated Alicyclobacillus-specific phaga.</title>
        <authorList>
            <person name="Shymialevich D."/>
            <person name="Wojcicki M."/>
            <person name="Srednicka P."/>
            <person name="Swider O."/>
        </authorList>
    </citation>
    <scope>NUCLEOTIDE SEQUENCE</scope>
</reference>
<dbReference type="InterPro" id="IPR027417">
    <property type="entry name" value="P-loop_NTPase"/>
</dbReference>
<feature type="domain" description="UvrD-like helicase C-terminal" evidence="1">
    <location>
        <begin position="136"/>
        <end position="183"/>
    </location>
</feature>
<dbReference type="EMBL" id="OQ846916">
    <property type="protein sequence ID" value="WJJ55251.1"/>
    <property type="molecule type" value="Genomic_DNA"/>
</dbReference>
<dbReference type="InterPro" id="IPR041451">
    <property type="entry name" value="RecD2_SH13"/>
</dbReference>
<gene>
    <name evidence="3" type="ORF">QB910_000007</name>
</gene>
<dbReference type="Pfam" id="PF18335">
    <property type="entry name" value="SH3_13"/>
    <property type="match status" value="1"/>
</dbReference>
<feature type="domain" description="ATP-dependent RecD2 DNA helicase SH3" evidence="2">
    <location>
        <begin position="48"/>
        <end position="119"/>
    </location>
</feature>
<dbReference type="Gene3D" id="2.30.30.940">
    <property type="match status" value="1"/>
</dbReference>
<name>A0AAT9V7H3_9CAUD</name>
<protein>
    <submittedName>
        <fullName evidence="3">Uncharacterized protein</fullName>
    </submittedName>
</protein>
<organism evidence="3">
    <name type="scientific">Alicyclobacillus phage KKP_3916</name>
    <dbReference type="NCBI Taxonomy" id="3040651"/>
    <lineage>
        <taxon>Viruses</taxon>
        <taxon>Duplodnaviria</taxon>
        <taxon>Heunggongvirae</taxon>
        <taxon>Uroviricota</taxon>
        <taxon>Caudoviricetes</taxon>
    </lineage>
</organism>
<proteinExistence type="predicted"/>
<dbReference type="CDD" id="cd18809">
    <property type="entry name" value="SF1_C_RecD"/>
    <property type="match status" value="1"/>
</dbReference>
<evidence type="ECO:0000259" key="1">
    <source>
        <dbReference type="Pfam" id="PF13538"/>
    </source>
</evidence>
<accession>A0AAT9V7H3</accession>
<dbReference type="SUPFAM" id="SSF52540">
    <property type="entry name" value="P-loop containing nucleoside triphosphate hydrolases"/>
    <property type="match status" value="1"/>
</dbReference>
<sequence length="220" mass="24950">MLIHCMPQSLMEAGYKHYYNKALKVFQVDDITVLTPTKKAKLGTVTVNSELQNIVNQFGDNEIAYGNNGVKFREGDRVMNIKNQYDVIDEDEKKHDIVNGDQGVIVKIDTNEKKVLIDFEFARVWIPYSGLENIVHSLAMTMHKSQGSGIPCVISIMDKSHKFQVNANLLYTAWTRARTSCIAVTQADVINYAIGRNANMERNTFLRELLISGVDKYNNK</sequence>
<dbReference type="InterPro" id="IPR027785">
    <property type="entry name" value="UvrD-like_helicase_C"/>
</dbReference>
<evidence type="ECO:0000259" key="2">
    <source>
        <dbReference type="Pfam" id="PF18335"/>
    </source>
</evidence>
<evidence type="ECO:0000313" key="3">
    <source>
        <dbReference type="EMBL" id="WJJ55251.1"/>
    </source>
</evidence>
<dbReference type="Gene3D" id="3.40.50.300">
    <property type="entry name" value="P-loop containing nucleotide triphosphate hydrolases"/>
    <property type="match status" value="1"/>
</dbReference>
<dbReference type="Pfam" id="PF13538">
    <property type="entry name" value="UvrD_C_2"/>
    <property type="match status" value="1"/>
</dbReference>